<sequence>MITLQDNPFPDMKQEVFDEIAETIEENHGLLGKLFIESMKARKSI</sequence>
<reference evidence="1" key="1">
    <citation type="submission" date="2021-03" db="EMBL/GenBank/DDBJ databases">
        <title>Molecular epidemiology and mechanisms of colistin and carbapenem resistance in Enterobacteriaceae from clinical isolates, the environment and porcine samples in Pretoria, South Africa.</title>
        <authorList>
            <person name="Bogoshi D."/>
            <person name="Mbelle N.M."/>
            <person name="Naidoo V."/>
            <person name="Osei Sekyere J."/>
        </authorList>
    </citation>
    <scope>NUCLEOTIDE SEQUENCE</scope>
    <source>
        <strain evidence="1">ESB009</strain>
    </source>
</reference>
<gene>
    <name evidence="1" type="ORF">J4710_02230</name>
</gene>
<name>A0A939ND19_STAXY</name>
<proteinExistence type="predicted"/>
<dbReference type="EMBL" id="JAGETT010000009">
    <property type="protein sequence ID" value="MBO1919767.1"/>
    <property type="molecule type" value="Genomic_DNA"/>
</dbReference>
<organism evidence="1">
    <name type="scientific">Staphylococcus xylosus</name>
    <dbReference type="NCBI Taxonomy" id="1288"/>
    <lineage>
        <taxon>Bacteria</taxon>
        <taxon>Bacillati</taxon>
        <taxon>Bacillota</taxon>
        <taxon>Bacilli</taxon>
        <taxon>Bacillales</taxon>
        <taxon>Staphylococcaceae</taxon>
        <taxon>Staphylococcus</taxon>
    </lineage>
</organism>
<evidence type="ECO:0000313" key="1">
    <source>
        <dbReference type="EMBL" id="MBO1919767.1"/>
    </source>
</evidence>
<comment type="caution">
    <text evidence="1">The sequence shown here is derived from an EMBL/GenBank/DDBJ whole genome shotgun (WGS) entry which is preliminary data.</text>
</comment>
<dbReference type="AlphaFoldDB" id="A0A939ND19"/>
<protein>
    <submittedName>
        <fullName evidence="1">Uncharacterized protein</fullName>
    </submittedName>
</protein>
<accession>A0A939ND19</accession>